<evidence type="ECO:0000313" key="2">
    <source>
        <dbReference type="Proteomes" id="UP000250321"/>
    </source>
</evidence>
<dbReference type="EMBL" id="PJQY01001735">
    <property type="protein sequence ID" value="PQQ00179.1"/>
    <property type="molecule type" value="Genomic_DNA"/>
</dbReference>
<comment type="caution">
    <text evidence="1">The sequence shown here is derived from an EMBL/GenBank/DDBJ whole genome shotgun (WGS) entry which is preliminary data.</text>
</comment>
<accession>A0A314Y5R6</accession>
<proteinExistence type="predicted"/>
<sequence length="147" mass="16130">MFGHPWSPAEARDVDSLHAYYLPTSTLSMRRSSIVADSTEWFGVGGGHSPDGDGDGDGMGMGMLIRNGAWEVIVVGVSSGRLVLPNVHPRMLKRKAYLDVDTFCRRSTSVTPSLELDNNPAYLLFLTEMVNCCRVIVSMVITFGLYL</sequence>
<keyword evidence="2" id="KW-1185">Reference proteome</keyword>
<organism evidence="1 2">
    <name type="scientific">Prunus yedoensis var. nudiflora</name>
    <dbReference type="NCBI Taxonomy" id="2094558"/>
    <lineage>
        <taxon>Eukaryota</taxon>
        <taxon>Viridiplantae</taxon>
        <taxon>Streptophyta</taxon>
        <taxon>Embryophyta</taxon>
        <taxon>Tracheophyta</taxon>
        <taxon>Spermatophyta</taxon>
        <taxon>Magnoliopsida</taxon>
        <taxon>eudicotyledons</taxon>
        <taxon>Gunneridae</taxon>
        <taxon>Pentapetalae</taxon>
        <taxon>rosids</taxon>
        <taxon>fabids</taxon>
        <taxon>Rosales</taxon>
        <taxon>Rosaceae</taxon>
        <taxon>Amygdaloideae</taxon>
        <taxon>Amygdaleae</taxon>
        <taxon>Prunus</taxon>
    </lineage>
</organism>
<gene>
    <name evidence="1" type="ORF">Pyn_11556</name>
</gene>
<dbReference type="Proteomes" id="UP000250321">
    <property type="component" value="Unassembled WGS sequence"/>
</dbReference>
<evidence type="ECO:0000313" key="1">
    <source>
        <dbReference type="EMBL" id="PQQ00179.1"/>
    </source>
</evidence>
<protein>
    <submittedName>
        <fullName evidence="1">Uncharacterized protein</fullName>
    </submittedName>
</protein>
<dbReference type="AlphaFoldDB" id="A0A314Y5R6"/>
<name>A0A314Y5R6_PRUYE</name>
<reference evidence="1 2" key="1">
    <citation type="submission" date="2018-02" db="EMBL/GenBank/DDBJ databases">
        <title>Draft genome of wild Prunus yedoensis var. nudiflora.</title>
        <authorList>
            <person name="Baek S."/>
            <person name="Kim J.-H."/>
            <person name="Choi K."/>
            <person name="Kim G.-B."/>
            <person name="Cho A."/>
            <person name="Jang H."/>
            <person name="Shin C.-H."/>
            <person name="Yu H.-J."/>
            <person name="Mun J.-H."/>
        </authorList>
    </citation>
    <scope>NUCLEOTIDE SEQUENCE [LARGE SCALE GENOMIC DNA]</scope>
    <source>
        <strain evidence="2">cv. Jeju island</strain>
        <tissue evidence="1">Leaf</tissue>
    </source>
</reference>